<keyword evidence="5 8" id="KW-0472">Membrane</keyword>
<feature type="transmembrane region" description="Helical" evidence="8">
    <location>
        <begin position="264"/>
        <end position="283"/>
    </location>
</feature>
<dbReference type="InterPro" id="IPR050545">
    <property type="entry name" value="Mycobact_MmpL"/>
</dbReference>
<dbReference type="PANTHER" id="PTHR33406:SF13">
    <property type="entry name" value="MEMBRANE PROTEIN YDFJ"/>
    <property type="match status" value="1"/>
</dbReference>
<evidence type="ECO:0000256" key="2">
    <source>
        <dbReference type="ARBA" id="ARBA00022475"/>
    </source>
</evidence>
<feature type="transmembrane region" description="Helical" evidence="8">
    <location>
        <begin position="625"/>
        <end position="644"/>
    </location>
</feature>
<dbReference type="InterPro" id="IPR000731">
    <property type="entry name" value="SSD"/>
</dbReference>
<evidence type="ECO:0000259" key="9">
    <source>
        <dbReference type="PROSITE" id="PS50156"/>
    </source>
</evidence>
<evidence type="ECO:0000256" key="8">
    <source>
        <dbReference type="SAM" id="Phobius"/>
    </source>
</evidence>
<organism evidence="10 11">
    <name type="scientific">Rothia nasimurium</name>
    <dbReference type="NCBI Taxonomy" id="85336"/>
    <lineage>
        <taxon>Bacteria</taxon>
        <taxon>Bacillati</taxon>
        <taxon>Actinomycetota</taxon>
        <taxon>Actinomycetes</taxon>
        <taxon>Micrococcales</taxon>
        <taxon>Micrococcaceae</taxon>
        <taxon>Rothia</taxon>
    </lineage>
</organism>
<protein>
    <recommendedName>
        <fullName evidence="9">SSD domain-containing protein</fullName>
    </recommendedName>
</protein>
<dbReference type="OrthoDB" id="7051771at2"/>
<feature type="transmembrane region" description="Helical" evidence="8">
    <location>
        <begin position="461"/>
        <end position="482"/>
    </location>
</feature>
<reference evidence="10 11" key="1">
    <citation type="submission" date="2016-05" db="EMBL/GenBank/DDBJ databases">
        <title>Draft genome sequence of a porcine commensal Rothia nasimurium.</title>
        <authorList>
            <person name="Gaiser R.A."/>
            <person name="Van Baarlen P."/>
            <person name="Wells J.M."/>
        </authorList>
    </citation>
    <scope>NUCLEOTIDE SEQUENCE [LARGE SCALE GENOMIC DNA]</scope>
    <source>
        <strain evidence="10 11">PT-32</strain>
    </source>
</reference>
<feature type="transmembrane region" description="Helical" evidence="8">
    <location>
        <begin position="290"/>
        <end position="311"/>
    </location>
</feature>
<evidence type="ECO:0000256" key="1">
    <source>
        <dbReference type="ARBA" id="ARBA00004651"/>
    </source>
</evidence>
<feature type="transmembrane region" description="Helical" evidence="8">
    <location>
        <begin position="317"/>
        <end position="335"/>
    </location>
</feature>
<feature type="coiled-coil region" evidence="6">
    <location>
        <begin position="115"/>
        <end position="149"/>
    </location>
</feature>
<evidence type="ECO:0000313" key="11">
    <source>
        <dbReference type="Proteomes" id="UP000192359"/>
    </source>
</evidence>
<name>A0A1Y1RRP3_9MICC</name>
<sequence>MTGALRALGLTAARYARVTVILWLILLAFAGVGALTLARGATASYTVPGASYESVRENLHARIPTSGISNGYVVLESEGGFTDAQKQAVEQAVNATSAVPQVASVINPFVAADATAQATEQLEQAKAQLATAKANIESGQAQVDAARAALPEGLSSEQIATIAPELAAQEAALEQSRADARSRQEMVDAADREHKAAANASLVSSSGTAAIVSIAFNEDTSGLPTPVRESIFSTFNQLKQSGITVNYSYELAQDVSQIFGASEVIGLAVAFLVLLVTLGAVVVAGLPLILALTGAGVAVGLLYTSTALVGMTATDPAFALMLGLGVGIDYALLILHRYREELRQGAGLREALATANSTAGRSVFFAGAINIIALSALTLTGLPFLAIMGLAGAFAVALVVLSSLTLVPAVLYLLGTRVLTRTQREERATRQETSPSETQVPRNRREALAETEEIHRGWGGFVAAHPFLMTFVPLAVLVLAIIPTTSLRLGLPDGSYQPHDSTAYQAYQTVSQEFGEGVNSPIIASVTLSVPHDEARLRAVSLDVADRLKNNRIESVAIVATSQDKSTAVLAFFPTEGSSAESTLDTVQSMLGALDSTEKATATTIGLAGAAVANREISERLSDSIPIYLAVVILLCLVLMALAFRSLIAPIMATIGFLLSTLAAFGAVVAVYQWGWLGDLFGVTQPGPILAFLPILLIGILLGLSVDYQIFIVSGMRDAYRAGHSAEDSVLLGYRQGSAVVTACGLIMIAVFAGFIFSHLATVRPIGFALALGVAIDAFLIRATFIPATMYLLGDAAWWWPFGQKKDDEESP</sequence>
<evidence type="ECO:0000256" key="4">
    <source>
        <dbReference type="ARBA" id="ARBA00022989"/>
    </source>
</evidence>
<keyword evidence="2" id="KW-1003">Cell membrane</keyword>
<dbReference type="PROSITE" id="PS50156">
    <property type="entry name" value="SSD"/>
    <property type="match status" value="1"/>
</dbReference>
<keyword evidence="3 8" id="KW-0812">Transmembrane</keyword>
<dbReference type="SUPFAM" id="SSF82866">
    <property type="entry name" value="Multidrug efflux transporter AcrB transmembrane domain"/>
    <property type="match status" value="2"/>
</dbReference>
<keyword evidence="6" id="KW-0175">Coiled coil</keyword>
<dbReference type="GO" id="GO:0005886">
    <property type="term" value="C:plasma membrane"/>
    <property type="evidence" value="ECO:0007669"/>
    <property type="project" value="UniProtKB-SubCell"/>
</dbReference>
<feature type="transmembrane region" description="Helical" evidence="8">
    <location>
        <begin position="739"/>
        <end position="760"/>
    </location>
</feature>
<dbReference type="RefSeq" id="WP_083090803.1">
    <property type="nucleotide sequence ID" value="NZ_LXWF01000005.1"/>
</dbReference>
<dbReference type="InterPro" id="IPR004869">
    <property type="entry name" value="MMPL_dom"/>
</dbReference>
<dbReference type="EMBL" id="LXWF01000005">
    <property type="protein sequence ID" value="ORC24331.1"/>
    <property type="molecule type" value="Genomic_DNA"/>
</dbReference>
<evidence type="ECO:0000256" key="7">
    <source>
        <dbReference type="SAM" id="MobiDB-lite"/>
    </source>
</evidence>
<feature type="transmembrane region" description="Helical" evidence="8">
    <location>
        <begin position="689"/>
        <end position="711"/>
    </location>
</feature>
<feature type="region of interest" description="Disordered" evidence="7">
    <location>
        <begin position="423"/>
        <end position="444"/>
    </location>
</feature>
<feature type="transmembrane region" description="Helical" evidence="8">
    <location>
        <begin position="393"/>
        <end position="414"/>
    </location>
</feature>
<dbReference type="Pfam" id="PF03176">
    <property type="entry name" value="MMPL"/>
    <property type="match status" value="2"/>
</dbReference>
<accession>A0A1Y1RRP3</accession>
<proteinExistence type="predicted"/>
<feature type="domain" description="SSD" evidence="9">
    <location>
        <begin position="264"/>
        <end position="413"/>
    </location>
</feature>
<evidence type="ECO:0000256" key="3">
    <source>
        <dbReference type="ARBA" id="ARBA00022692"/>
    </source>
</evidence>
<evidence type="ECO:0000256" key="6">
    <source>
        <dbReference type="SAM" id="Coils"/>
    </source>
</evidence>
<dbReference type="AlphaFoldDB" id="A0A1Y1RRP3"/>
<keyword evidence="4 8" id="KW-1133">Transmembrane helix</keyword>
<dbReference type="Proteomes" id="UP000192359">
    <property type="component" value="Unassembled WGS sequence"/>
</dbReference>
<evidence type="ECO:0000256" key="5">
    <source>
        <dbReference type="ARBA" id="ARBA00023136"/>
    </source>
</evidence>
<comment type="caution">
    <text evidence="10">The sequence shown here is derived from an EMBL/GenBank/DDBJ whole genome shotgun (WGS) entry which is preliminary data.</text>
</comment>
<feature type="transmembrane region" description="Helical" evidence="8">
    <location>
        <begin position="656"/>
        <end position="677"/>
    </location>
</feature>
<feature type="transmembrane region" description="Helical" evidence="8">
    <location>
        <begin position="363"/>
        <end position="387"/>
    </location>
</feature>
<dbReference type="Gene3D" id="1.20.1640.10">
    <property type="entry name" value="Multidrug efflux transporter AcrB transmembrane domain"/>
    <property type="match status" value="2"/>
</dbReference>
<comment type="subcellular location">
    <subcellularLocation>
        <location evidence="1">Cell membrane</location>
        <topology evidence="1">Multi-pass membrane protein</topology>
    </subcellularLocation>
</comment>
<evidence type="ECO:0000313" key="10">
    <source>
        <dbReference type="EMBL" id="ORC24331.1"/>
    </source>
</evidence>
<gene>
    <name evidence="10" type="ORF">A7979_10030</name>
</gene>
<dbReference type="PANTHER" id="PTHR33406">
    <property type="entry name" value="MEMBRANE PROTEIN MJ1562-RELATED"/>
    <property type="match status" value="1"/>
</dbReference>
<keyword evidence="11" id="KW-1185">Reference proteome</keyword>